<keyword evidence="7" id="KW-1185">Reference proteome</keyword>
<dbReference type="EMBL" id="OX451740">
    <property type="protein sequence ID" value="CAI8614708.1"/>
    <property type="molecule type" value="Genomic_DNA"/>
</dbReference>
<proteinExistence type="inferred from homology"/>
<evidence type="ECO:0000313" key="7">
    <source>
        <dbReference type="Proteomes" id="UP001157006"/>
    </source>
</evidence>
<keyword evidence="2 4" id="KW-0328">Glycosyltransferase</keyword>
<dbReference type="Pfam" id="PF00201">
    <property type="entry name" value="UDPGT"/>
    <property type="match status" value="1"/>
</dbReference>
<dbReference type="EC" id="2.4.1.-" evidence="5"/>
<dbReference type="PANTHER" id="PTHR48047">
    <property type="entry name" value="GLYCOSYLTRANSFERASE"/>
    <property type="match status" value="1"/>
</dbReference>
<evidence type="ECO:0000313" key="6">
    <source>
        <dbReference type="EMBL" id="CAI8614708.1"/>
    </source>
</evidence>
<dbReference type="InterPro" id="IPR002213">
    <property type="entry name" value="UDP_glucos_trans"/>
</dbReference>
<evidence type="ECO:0000256" key="4">
    <source>
        <dbReference type="RuleBase" id="RU003718"/>
    </source>
</evidence>
<dbReference type="Proteomes" id="UP001157006">
    <property type="component" value="Chromosome 5"/>
</dbReference>
<sequence length="449" mass="50751">MESQESQLHFVLFPLMSPGHMLPMIDIATTLAQQNNIIVTIVTTPHNASRFSLTSHNIRLLQLQFPSQDAGFPEGCENFDMLPSMSMGYTFFSVANTLLQEPAEQAFEKLTPKPNCIISDVGFPYTSQIANKFDIPRISFYGITKAHPPSSSNDGNWKEFVDKMAAAEMVSYGVIVNSFEELEPEYASDLKKTRNSKVWCVGPVSLRNKNHLDMALRGKNNKVASSIDVENCFKWIDLQESNSVIYVCLGSICNLTSLQFIEIGMALEACERPFIWVIRERNQTEELNNWIKESSFEERIKEKGFLIKGWAPQVLILSHRAIAGFLTHCGWNSTLEAICAGVPMITWPLFGDQFFNERFVVEILRVGVMVGVESPVNWGEEEKTGVLVKKEDVERAIEKLMDDASYEKEERRKRAKDIAEMAKRCVEKGGSSHFNVSLLIQNILQLSTK</sequence>
<name>A0AAV1AXW5_VICFA</name>
<accession>A0AAV1AXW5</accession>
<dbReference type="GO" id="GO:0035251">
    <property type="term" value="F:UDP-glucosyltransferase activity"/>
    <property type="evidence" value="ECO:0007669"/>
    <property type="project" value="TreeGrafter"/>
</dbReference>
<protein>
    <recommendedName>
        <fullName evidence="5">Glycosyltransferase</fullName>
        <ecNumber evidence="5">2.4.1.-</ecNumber>
    </recommendedName>
</protein>
<dbReference type="InterPro" id="IPR035595">
    <property type="entry name" value="UDP_glycos_trans_CS"/>
</dbReference>
<dbReference type="AlphaFoldDB" id="A0AAV1AXW5"/>
<dbReference type="PANTHER" id="PTHR48047:SF21">
    <property type="entry name" value="GLYCOSYLTRANSFERASE"/>
    <property type="match status" value="1"/>
</dbReference>
<evidence type="ECO:0000256" key="5">
    <source>
        <dbReference type="RuleBase" id="RU362057"/>
    </source>
</evidence>
<dbReference type="FunFam" id="3.40.50.2000:FF:000047">
    <property type="entry name" value="Glycosyltransferase"/>
    <property type="match status" value="1"/>
</dbReference>
<comment type="similarity">
    <text evidence="1 4">Belongs to the UDP-glycosyltransferase family.</text>
</comment>
<gene>
    <name evidence="6" type="ORF">VFH_V143000</name>
</gene>
<dbReference type="SUPFAM" id="SSF53756">
    <property type="entry name" value="UDP-Glycosyltransferase/glycogen phosphorylase"/>
    <property type="match status" value="1"/>
</dbReference>
<evidence type="ECO:0000256" key="2">
    <source>
        <dbReference type="ARBA" id="ARBA00022676"/>
    </source>
</evidence>
<dbReference type="CDD" id="cd03784">
    <property type="entry name" value="GT1_Gtf-like"/>
    <property type="match status" value="1"/>
</dbReference>
<evidence type="ECO:0000256" key="3">
    <source>
        <dbReference type="ARBA" id="ARBA00022679"/>
    </source>
</evidence>
<keyword evidence="3 4" id="KW-0808">Transferase</keyword>
<dbReference type="PROSITE" id="PS00375">
    <property type="entry name" value="UDPGT"/>
    <property type="match status" value="1"/>
</dbReference>
<reference evidence="6 7" key="1">
    <citation type="submission" date="2023-01" db="EMBL/GenBank/DDBJ databases">
        <authorList>
            <person name="Kreplak J."/>
        </authorList>
    </citation>
    <scope>NUCLEOTIDE SEQUENCE [LARGE SCALE GENOMIC DNA]</scope>
</reference>
<evidence type="ECO:0000256" key="1">
    <source>
        <dbReference type="ARBA" id="ARBA00009995"/>
    </source>
</evidence>
<dbReference type="Gene3D" id="3.40.50.2000">
    <property type="entry name" value="Glycogen Phosphorylase B"/>
    <property type="match status" value="3"/>
</dbReference>
<organism evidence="6 7">
    <name type="scientific">Vicia faba</name>
    <name type="common">Broad bean</name>
    <name type="synonym">Faba vulgaris</name>
    <dbReference type="NCBI Taxonomy" id="3906"/>
    <lineage>
        <taxon>Eukaryota</taxon>
        <taxon>Viridiplantae</taxon>
        <taxon>Streptophyta</taxon>
        <taxon>Embryophyta</taxon>
        <taxon>Tracheophyta</taxon>
        <taxon>Spermatophyta</taxon>
        <taxon>Magnoliopsida</taxon>
        <taxon>eudicotyledons</taxon>
        <taxon>Gunneridae</taxon>
        <taxon>Pentapetalae</taxon>
        <taxon>rosids</taxon>
        <taxon>fabids</taxon>
        <taxon>Fabales</taxon>
        <taxon>Fabaceae</taxon>
        <taxon>Papilionoideae</taxon>
        <taxon>50 kb inversion clade</taxon>
        <taxon>NPAAA clade</taxon>
        <taxon>Hologalegina</taxon>
        <taxon>IRL clade</taxon>
        <taxon>Fabeae</taxon>
        <taxon>Vicia</taxon>
    </lineage>
</organism>